<dbReference type="SUPFAM" id="SSF53067">
    <property type="entry name" value="Actin-like ATPase domain"/>
    <property type="match status" value="2"/>
</dbReference>
<gene>
    <name evidence="7" type="ORF">KOI35_27030</name>
</gene>
<dbReference type="Gene3D" id="3.90.640.10">
    <property type="entry name" value="Actin, Chain A, domain 4"/>
    <property type="match status" value="1"/>
</dbReference>
<evidence type="ECO:0000256" key="5">
    <source>
        <dbReference type="ARBA" id="ARBA00023186"/>
    </source>
</evidence>
<dbReference type="Gene3D" id="3.30.420.40">
    <property type="match status" value="2"/>
</dbReference>
<organism evidence="7 8">
    <name type="scientific">Paractinoplanes bogorensis</name>
    <dbReference type="NCBI Taxonomy" id="1610840"/>
    <lineage>
        <taxon>Bacteria</taxon>
        <taxon>Bacillati</taxon>
        <taxon>Actinomycetota</taxon>
        <taxon>Actinomycetes</taxon>
        <taxon>Micromonosporales</taxon>
        <taxon>Micromonosporaceae</taxon>
        <taxon>Paractinoplanes</taxon>
    </lineage>
</organism>
<dbReference type="Gene3D" id="2.40.50.100">
    <property type="match status" value="1"/>
</dbReference>
<protein>
    <submittedName>
        <fullName evidence="7">Hsp70 family protein</fullName>
    </submittedName>
</protein>
<keyword evidence="5" id="KW-0143">Chaperone</keyword>
<reference evidence="7 8" key="1">
    <citation type="submission" date="2021-06" db="EMBL/GenBank/DDBJ databases">
        <title>Actinoplanes lichenicola sp. nov., and Actinoplanes ovalisporus sp. nov., isolated from lichen in Thailand.</title>
        <authorList>
            <person name="Saeng-In P."/>
            <person name="Kanchanasin P."/>
            <person name="Yuki M."/>
            <person name="Kudo T."/>
            <person name="Ohkuma M."/>
            <person name="Phongsopitanun W."/>
            <person name="Tanasupawat S."/>
        </authorList>
    </citation>
    <scope>NUCLEOTIDE SEQUENCE [LARGE SCALE GENOMIC DNA]</scope>
    <source>
        <strain evidence="7 8">NBRC 110975</strain>
    </source>
</reference>
<keyword evidence="8" id="KW-1185">Reference proteome</keyword>
<evidence type="ECO:0000256" key="1">
    <source>
        <dbReference type="ARBA" id="ARBA00007381"/>
    </source>
</evidence>
<dbReference type="PRINTS" id="PR00301">
    <property type="entry name" value="HEATSHOCK70"/>
</dbReference>
<comment type="caution">
    <text evidence="7">The sequence shown here is derived from an EMBL/GenBank/DDBJ whole genome shotgun (WGS) entry which is preliminary data.</text>
</comment>
<name>A0ABS5YUP1_9ACTN</name>
<dbReference type="Proteomes" id="UP001519654">
    <property type="component" value="Unassembled WGS sequence"/>
</dbReference>
<dbReference type="PANTHER" id="PTHR19375">
    <property type="entry name" value="HEAT SHOCK PROTEIN 70KDA"/>
    <property type="match status" value="1"/>
</dbReference>
<dbReference type="InterPro" id="IPR018181">
    <property type="entry name" value="Heat_shock_70_CS"/>
</dbReference>
<comment type="similarity">
    <text evidence="1 6">Belongs to the heat shock protein 70 family.</text>
</comment>
<evidence type="ECO:0000313" key="8">
    <source>
        <dbReference type="Proteomes" id="UP001519654"/>
    </source>
</evidence>
<dbReference type="PROSITE" id="PS01036">
    <property type="entry name" value="HSP70_3"/>
    <property type="match status" value="1"/>
</dbReference>
<sequence length="705" mass="74260">MGTVILVFDLGTDTAAMALVADGEVRFLAEPGTGLLNWSSAICLDEDEVVVGTAAENRRQSRPVGYRAEIKRDLGRGPVRLGDRDVEPLDLVVAVLRQARTVASRDAGVPVDHVLLTVPASYGPGDPRWDLMIAAGEAAGFTVVELITEPVAAALAPVAGPAFPPGSLILVYDLGGGTFDTALVRAGQEGPLRTGSVDGCAGRDLDAAIFADLAGQLGVAATGQTPLDLLRRTQLADLVRLLKHDLTDRSRATFVFAGTGETVTYERERLEAHAAPLLKATVDCCRRVLADAGVEPGQLHGVVLAGGVTRMPLVGAYVGEALGVPVQSARDPQFAVAAGAGRYAAGLSDRLVTGELAGAGAKPVRWNVPGGTGTLLAWTVTNGESYRAGQVLGRVRTHEGGVWGLAAPADGVVLERHADPGDLVHSGDWLVTSGRSGSPSAASQFTYRLLGTYSVAGAKCAGLLPDGRLVAAAIEDHELRVVTPESGEVLIGGRSVGEASEIQLDPQVTTLFLADGERYGGDYDLTAIDLTSIPGSSRGSVRLRGVKAWSVLDADHVIVLENPVLTRNWSVTGPSVIRLRDGTTVGSPDLPMDLEFGSGARIVASKDELWLLRPDRGDMPTKGPAMWRNPYVKPLAATSDRAFFLAYAEEWVVVFRMTDTQDYTSIGRLGHSAGVITSAYFSPDDRQLVIAGGNEVTHWEIEWPT</sequence>
<dbReference type="InterPro" id="IPR013126">
    <property type="entry name" value="Hsp_70_fam"/>
</dbReference>
<keyword evidence="3 6" id="KW-0067">ATP-binding</keyword>
<dbReference type="EMBL" id="JAHKKG010000008">
    <property type="protein sequence ID" value="MBU2667167.1"/>
    <property type="molecule type" value="Genomic_DNA"/>
</dbReference>
<evidence type="ECO:0000313" key="7">
    <source>
        <dbReference type="EMBL" id="MBU2667167.1"/>
    </source>
</evidence>
<dbReference type="SUPFAM" id="SSF50998">
    <property type="entry name" value="Quinoprotein alcohol dehydrogenase-like"/>
    <property type="match status" value="1"/>
</dbReference>
<proteinExistence type="inferred from homology"/>
<dbReference type="RefSeq" id="WP_215791419.1">
    <property type="nucleotide sequence ID" value="NZ_JAHKKG010000008.1"/>
</dbReference>
<dbReference type="Pfam" id="PF00012">
    <property type="entry name" value="HSP70"/>
    <property type="match status" value="1"/>
</dbReference>
<evidence type="ECO:0000256" key="4">
    <source>
        <dbReference type="ARBA" id="ARBA00023016"/>
    </source>
</evidence>
<keyword evidence="2 6" id="KW-0547">Nucleotide-binding</keyword>
<accession>A0ABS5YUP1</accession>
<dbReference type="InterPro" id="IPR043129">
    <property type="entry name" value="ATPase_NBD"/>
</dbReference>
<evidence type="ECO:0000256" key="3">
    <source>
        <dbReference type="ARBA" id="ARBA00022840"/>
    </source>
</evidence>
<evidence type="ECO:0000256" key="6">
    <source>
        <dbReference type="RuleBase" id="RU003322"/>
    </source>
</evidence>
<dbReference type="InterPro" id="IPR011047">
    <property type="entry name" value="Quinoprotein_ADH-like_sf"/>
</dbReference>
<keyword evidence="4" id="KW-0346">Stress response</keyword>
<evidence type="ECO:0000256" key="2">
    <source>
        <dbReference type="ARBA" id="ARBA00022741"/>
    </source>
</evidence>